<keyword evidence="9" id="KW-1185">Reference proteome</keyword>
<dbReference type="InterPro" id="IPR017441">
    <property type="entry name" value="Protein_kinase_ATP_BS"/>
</dbReference>
<evidence type="ECO:0000256" key="1">
    <source>
        <dbReference type="ARBA" id="ARBA00022527"/>
    </source>
</evidence>
<dbReference type="SUPFAM" id="SSF56112">
    <property type="entry name" value="Protein kinase-like (PK-like)"/>
    <property type="match status" value="1"/>
</dbReference>
<dbReference type="InterPro" id="IPR008271">
    <property type="entry name" value="Ser/Thr_kinase_AS"/>
</dbReference>
<evidence type="ECO:0000256" key="3">
    <source>
        <dbReference type="ARBA" id="ARBA00022741"/>
    </source>
</evidence>
<protein>
    <submittedName>
        <fullName evidence="10">Dual specificity protein kinase TTK isoform X1</fullName>
    </submittedName>
</protein>
<dbReference type="InterPro" id="IPR000719">
    <property type="entry name" value="Prot_kinase_dom"/>
</dbReference>
<accession>A0ABM3J7I5</accession>
<keyword evidence="4 10" id="KW-0418">Kinase</keyword>
<feature type="binding site" evidence="6">
    <location>
        <position position="428"/>
    </location>
    <ligand>
        <name>ATP</name>
        <dbReference type="ChEBI" id="CHEBI:30616"/>
    </ligand>
</feature>
<evidence type="ECO:0000313" key="9">
    <source>
        <dbReference type="Proteomes" id="UP001652620"/>
    </source>
</evidence>
<evidence type="ECO:0000256" key="6">
    <source>
        <dbReference type="PROSITE-ProRule" id="PRU10141"/>
    </source>
</evidence>
<keyword evidence="1" id="KW-0723">Serine/threonine-protein kinase</keyword>
<dbReference type="SMART" id="SM00220">
    <property type="entry name" value="S_TKc"/>
    <property type="match status" value="1"/>
</dbReference>
<evidence type="ECO:0000256" key="7">
    <source>
        <dbReference type="SAM" id="MobiDB-lite"/>
    </source>
</evidence>
<reference evidence="9" key="1">
    <citation type="submission" date="2025-05" db="UniProtKB">
        <authorList>
            <consortium name="RefSeq"/>
        </authorList>
    </citation>
    <scope>NUCLEOTIDE SEQUENCE [LARGE SCALE GENOMIC DNA]</scope>
</reference>
<feature type="domain" description="Protein kinase" evidence="8">
    <location>
        <begin position="399"/>
        <end position="682"/>
    </location>
</feature>
<evidence type="ECO:0000256" key="5">
    <source>
        <dbReference type="ARBA" id="ARBA00022840"/>
    </source>
</evidence>
<proteinExistence type="predicted"/>
<dbReference type="InterPro" id="IPR011009">
    <property type="entry name" value="Kinase-like_dom_sf"/>
</dbReference>
<dbReference type="GO" id="GO:0016301">
    <property type="term" value="F:kinase activity"/>
    <property type="evidence" value="ECO:0007669"/>
    <property type="project" value="UniProtKB-KW"/>
</dbReference>
<gene>
    <name evidence="10" type="primary">LOC105230280</name>
</gene>
<reference evidence="10" key="2">
    <citation type="submission" date="2025-08" db="UniProtKB">
        <authorList>
            <consortium name="RefSeq"/>
        </authorList>
    </citation>
    <scope>IDENTIFICATION</scope>
    <source>
        <tissue evidence="10">Adult</tissue>
    </source>
</reference>
<dbReference type="InterPro" id="IPR027084">
    <property type="entry name" value="Mps1_cat"/>
</dbReference>
<dbReference type="PROSITE" id="PS00108">
    <property type="entry name" value="PROTEIN_KINASE_ST"/>
    <property type="match status" value="1"/>
</dbReference>
<dbReference type="CDD" id="cd14131">
    <property type="entry name" value="PKc_Mps1"/>
    <property type="match status" value="1"/>
</dbReference>
<keyword evidence="3 6" id="KW-0547">Nucleotide-binding</keyword>
<dbReference type="PROSITE" id="PS00107">
    <property type="entry name" value="PROTEIN_KINASE_ATP"/>
    <property type="match status" value="1"/>
</dbReference>
<dbReference type="GeneID" id="105230280"/>
<keyword evidence="5 6" id="KW-0067">ATP-binding</keyword>
<sequence>MSFHYPRRVKDLPALEPDSDEEDVNQDRPKNGDELQKSGSKNHLAVIEAPPKVFGAFSNMRMFPKRSSELPTLDSDESEEEENPKTDNLNCAILNDSFIMSPADNSVLKTPGPPSGVKKKRAVGNLSFLTDFNKLALNTEGKENVNKTEDLLTAVVENIQPNAASTARKPHVSRAVTSCPLQSIQEDKVANDNLTGDIGRKSNENCAGAVLQRFNSDPTPQKNDKYSDLETPLRQNNNTALIPAVAPTNDGIADSQFATPQIRSFSVQRRPRGLCSTQSQKERTAIANEFRSQKVLFQTPMAITRAPVVCLPNDSITLSLCDSINGAETTPKTTEKIQQNTEKNDVVKQEVIVKSKKSLENAFSKSDKLEEPDGKNPPNTKSSESKEKEGNLHINNSDYTIIKKIGCGGSSSVYLAKRNSDGTECALKVVDLRGDPVVVEGYLNETKLLAKLQGNICVVALYEYQLLRNESRLFLVMEKGDSDLHKILQTYTTNLPLYVLMNFWYQILQAVNYIHQNGVIHSDLKPANFLMINGRLKLIDFGIASNIALDSTSIIKFSQAGTFNYISPEALTDTSTGSSPMRSNQPKIKISTKSDVWSLGCILYLLLYKRTPFSHIKNIYAKINAITSPTTNIEYPTIPLYYPAMLVHVNIFDFKLKMAKNCLQHNPKKRPSCAELLQYPFNMVIPIQNLAVPTTIKEKN</sequence>
<dbReference type="Pfam" id="PF00069">
    <property type="entry name" value="Pkinase"/>
    <property type="match status" value="1"/>
</dbReference>
<feature type="region of interest" description="Disordered" evidence="7">
    <location>
        <begin position="363"/>
        <end position="390"/>
    </location>
</feature>
<dbReference type="PANTHER" id="PTHR22974">
    <property type="entry name" value="MIXED LINEAGE PROTEIN KINASE"/>
    <property type="match status" value="1"/>
</dbReference>
<evidence type="ECO:0000256" key="4">
    <source>
        <dbReference type="ARBA" id="ARBA00022777"/>
    </source>
</evidence>
<dbReference type="PANTHER" id="PTHR22974:SF21">
    <property type="entry name" value="DUAL SPECIFICITY PROTEIN KINASE TTK"/>
    <property type="match status" value="1"/>
</dbReference>
<feature type="region of interest" description="Disordered" evidence="7">
    <location>
        <begin position="1"/>
        <end position="45"/>
    </location>
</feature>
<feature type="compositionally biased region" description="Basic and acidic residues" evidence="7">
    <location>
        <begin position="25"/>
        <end position="36"/>
    </location>
</feature>
<dbReference type="Gene3D" id="1.10.510.10">
    <property type="entry name" value="Transferase(Phosphotransferase) domain 1"/>
    <property type="match status" value="1"/>
</dbReference>
<feature type="compositionally biased region" description="Basic and acidic residues" evidence="7">
    <location>
        <begin position="363"/>
        <end position="374"/>
    </location>
</feature>
<organism evidence="9 10">
    <name type="scientific">Bactrocera dorsalis</name>
    <name type="common">Oriental fruit fly</name>
    <name type="synonym">Dacus dorsalis</name>
    <dbReference type="NCBI Taxonomy" id="27457"/>
    <lineage>
        <taxon>Eukaryota</taxon>
        <taxon>Metazoa</taxon>
        <taxon>Ecdysozoa</taxon>
        <taxon>Arthropoda</taxon>
        <taxon>Hexapoda</taxon>
        <taxon>Insecta</taxon>
        <taxon>Pterygota</taxon>
        <taxon>Neoptera</taxon>
        <taxon>Endopterygota</taxon>
        <taxon>Diptera</taxon>
        <taxon>Brachycera</taxon>
        <taxon>Muscomorpha</taxon>
        <taxon>Tephritoidea</taxon>
        <taxon>Tephritidae</taxon>
        <taxon>Bactrocera</taxon>
        <taxon>Bactrocera</taxon>
    </lineage>
</organism>
<dbReference type="Proteomes" id="UP001652620">
    <property type="component" value="Chromosome 2"/>
</dbReference>
<evidence type="ECO:0000313" key="10">
    <source>
        <dbReference type="RefSeq" id="XP_049305177.1"/>
    </source>
</evidence>
<keyword evidence="2" id="KW-0808">Transferase</keyword>
<dbReference type="PROSITE" id="PS50011">
    <property type="entry name" value="PROTEIN_KINASE_DOM"/>
    <property type="match status" value="1"/>
</dbReference>
<evidence type="ECO:0000259" key="8">
    <source>
        <dbReference type="PROSITE" id="PS50011"/>
    </source>
</evidence>
<dbReference type="Gene3D" id="3.30.200.20">
    <property type="entry name" value="Phosphorylase Kinase, domain 1"/>
    <property type="match status" value="1"/>
</dbReference>
<name>A0ABM3J7I5_BACDO</name>
<dbReference type="RefSeq" id="XP_049305177.1">
    <property type="nucleotide sequence ID" value="XM_049449220.1"/>
</dbReference>
<feature type="region of interest" description="Disordered" evidence="7">
    <location>
        <begin position="67"/>
        <end position="87"/>
    </location>
</feature>
<evidence type="ECO:0000256" key="2">
    <source>
        <dbReference type="ARBA" id="ARBA00022679"/>
    </source>
</evidence>